<gene>
    <name evidence="13" type="ORF">SAMN04489806_0208</name>
</gene>
<dbReference type="GO" id="GO:0016887">
    <property type="term" value="F:ATP hydrolysis activity"/>
    <property type="evidence" value="ECO:0007669"/>
    <property type="project" value="InterPro"/>
</dbReference>
<evidence type="ECO:0000259" key="11">
    <source>
        <dbReference type="PROSITE" id="PS50893"/>
    </source>
</evidence>
<dbReference type="InterPro" id="IPR027417">
    <property type="entry name" value="P-loop_NTPase"/>
</dbReference>
<evidence type="ECO:0000313" key="14">
    <source>
        <dbReference type="Proteomes" id="UP000199183"/>
    </source>
</evidence>
<dbReference type="InterPro" id="IPR036640">
    <property type="entry name" value="ABC1_TM_sf"/>
</dbReference>
<evidence type="ECO:0000256" key="9">
    <source>
        <dbReference type="ARBA" id="ARBA00061644"/>
    </source>
</evidence>
<dbReference type="SUPFAM" id="SSF90123">
    <property type="entry name" value="ABC transporter transmembrane region"/>
    <property type="match status" value="1"/>
</dbReference>
<evidence type="ECO:0000256" key="3">
    <source>
        <dbReference type="ARBA" id="ARBA00022475"/>
    </source>
</evidence>
<dbReference type="InterPro" id="IPR017871">
    <property type="entry name" value="ABC_transporter-like_CS"/>
</dbReference>
<dbReference type="PROSITE" id="PS50893">
    <property type="entry name" value="ABC_TRANSPORTER_2"/>
    <property type="match status" value="1"/>
</dbReference>
<dbReference type="EMBL" id="FNRY01000001">
    <property type="protein sequence ID" value="SEB36838.1"/>
    <property type="molecule type" value="Genomic_DNA"/>
</dbReference>
<evidence type="ECO:0000256" key="4">
    <source>
        <dbReference type="ARBA" id="ARBA00022692"/>
    </source>
</evidence>
<dbReference type="GO" id="GO:0005524">
    <property type="term" value="F:ATP binding"/>
    <property type="evidence" value="ECO:0007669"/>
    <property type="project" value="UniProtKB-KW"/>
</dbReference>
<evidence type="ECO:0000256" key="2">
    <source>
        <dbReference type="ARBA" id="ARBA00022448"/>
    </source>
</evidence>
<organism evidence="13 14">
    <name type="scientific">Paramicrobacterium humi</name>
    <dbReference type="NCBI Taxonomy" id="640635"/>
    <lineage>
        <taxon>Bacteria</taxon>
        <taxon>Bacillati</taxon>
        <taxon>Actinomycetota</taxon>
        <taxon>Actinomycetes</taxon>
        <taxon>Micrococcales</taxon>
        <taxon>Microbacteriaceae</taxon>
        <taxon>Paramicrobacterium</taxon>
    </lineage>
</organism>
<dbReference type="InterPro" id="IPR039421">
    <property type="entry name" value="Type_1_exporter"/>
</dbReference>
<keyword evidence="14" id="KW-1185">Reference proteome</keyword>
<name>A0A1H4IU61_9MICO</name>
<evidence type="ECO:0000256" key="7">
    <source>
        <dbReference type="ARBA" id="ARBA00022989"/>
    </source>
</evidence>
<feature type="transmembrane region" description="Helical" evidence="10">
    <location>
        <begin position="172"/>
        <end position="191"/>
    </location>
</feature>
<dbReference type="Proteomes" id="UP000199183">
    <property type="component" value="Unassembled WGS sequence"/>
</dbReference>
<feature type="transmembrane region" description="Helical" evidence="10">
    <location>
        <begin position="69"/>
        <end position="91"/>
    </location>
</feature>
<feature type="transmembrane region" description="Helical" evidence="10">
    <location>
        <begin position="21"/>
        <end position="49"/>
    </location>
</feature>
<dbReference type="PROSITE" id="PS00211">
    <property type="entry name" value="ABC_TRANSPORTER_1"/>
    <property type="match status" value="1"/>
</dbReference>
<keyword evidence="7 10" id="KW-1133">Transmembrane helix</keyword>
<dbReference type="PROSITE" id="PS50929">
    <property type="entry name" value="ABC_TM1F"/>
    <property type="match status" value="1"/>
</dbReference>
<dbReference type="PANTHER" id="PTHR24221:SF654">
    <property type="entry name" value="ATP-BINDING CASSETTE SUB-FAMILY B MEMBER 6"/>
    <property type="match status" value="1"/>
</dbReference>
<dbReference type="Gene3D" id="1.20.1560.10">
    <property type="entry name" value="ABC transporter type 1, transmembrane domain"/>
    <property type="match status" value="1"/>
</dbReference>
<feature type="transmembrane region" description="Helical" evidence="10">
    <location>
        <begin position="278"/>
        <end position="301"/>
    </location>
</feature>
<dbReference type="GO" id="GO:0034040">
    <property type="term" value="F:ATPase-coupled lipid transmembrane transporter activity"/>
    <property type="evidence" value="ECO:0007669"/>
    <property type="project" value="TreeGrafter"/>
</dbReference>
<dbReference type="FunFam" id="3.40.50.300:FF:000299">
    <property type="entry name" value="ABC transporter ATP-binding protein/permease"/>
    <property type="match status" value="1"/>
</dbReference>
<dbReference type="Pfam" id="PF00005">
    <property type="entry name" value="ABC_tran"/>
    <property type="match status" value="1"/>
</dbReference>
<keyword evidence="8 10" id="KW-0472">Membrane</keyword>
<comment type="similarity">
    <text evidence="9">Belongs to the ABC transporter superfamily. Lipid exporter (TC 3.A.1.106) family.</text>
</comment>
<reference evidence="13 14" key="1">
    <citation type="submission" date="2016-10" db="EMBL/GenBank/DDBJ databases">
        <authorList>
            <person name="de Groot N.N."/>
        </authorList>
    </citation>
    <scope>NUCLEOTIDE SEQUENCE [LARGE SCALE GENOMIC DNA]</scope>
    <source>
        <strain evidence="13 14">DSM 21799</strain>
    </source>
</reference>
<dbReference type="Gene3D" id="3.40.50.300">
    <property type="entry name" value="P-loop containing nucleotide triphosphate hydrolases"/>
    <property type="match status" value="1"/>
</dbReference>
<dbReference type="InterPro" id="IPR003593">
    <property type="entry name" value="AAA+_ATPase"/>
</dbReference>
<dbReference type="SMART" id="SM00382">
    <property type="entry name" value="AAA"/>
    <property type="match status" value="1"/>
</dbReference>
<keyword evidence="4 10" id="KW-0812">Transmembrane</keyword>
<dbReference type="GO" id="GO:0005886">
    <property type="term" value="C:plasma membrane"/>
    <property type="evidence" value="ECO:0007669"/>
    <property type="project" value="UniProtKB-SubCell"/>
</dbReference>
<keyword evidence="2" id="KW-0813">Transport</keyword>
<sequence length="592" mass="63278">MKLIWDTMRSIVPLLPGRARRFLIAFMIISSALAVLDVAALMLLAISLTSMMESDPISIPLLGTVGPDGYVWVVLVISLLIILKSVLSVILQWIATRRFAVYELEIGDKLFDAYIKAPWVERLNRNTAQLVRLADVGIANAIAGFLLPVIGIPQLLITSVVVLAVIVVAQPLTALVTVVYLGLIAGVLYFWMSKKSVQAGRVGRDYAFKVASLMTDMVAALKEVTLRNKTAEVARVVHDNRIHSTRARANVSFLGTFPKFVLDSALIGGFLLVGGSAYLFGGSAAAISAVAMFGVGGFRLVPSLTGFQSVITIATSNVAHVQNVLDDIAAAESYVADAERIGMTPIEGEPRALELSNVQFTYPNAGEAALRDIDLRLPIGSTLAFVGQSGSGKSTLVDLILGLLTPSSGSVKLDDQDLADVLAAWRSRVGYVPQDVALFDGTIAQNVALTWGDDIDEARVETALRRAQLWNVVQQRPGGIRSRVGDRGLSLSGGQRQRLGIARALYGDPLVLVLDEATSALDTKTEADVTESIAGLKGQVTLITVAHRLSTVREHDQICYLADGQIVARGTFPELVAKVPEFAVQASLAGLA</sequence>
<dbReference type="GO" id="GO:0140359">
    <property type="term" value="F:ABC-type transporter activity"/>
    <property type="evidence" value="ECO:0007669"/>
    <property type="project" value="InterPro"/>
</dbReference>
<dbReference type="InterPro" id="IPR003439">
    <property type="entry name" value="ABC_transporter-like_ATP-bd"/>
</dbReference>
<dbReference type="PANTHER" id="PTHR24221">
    <property type="entry name" value="ATP-BINDING CASSETTE SUB-FAMILY B"/>
    <property type="match status" value="1"/>
</dbReference>
<dbReference type="OrthoDB" id="9806127at2"/>
<keyword evidence="6" id="KW-0067">ATP-binding</keyword>
<evidence type="ECO:0000259" key="12">
    <source>
        <dbReference type="PROSITE" id="PS50929"/>
    </source>
</evidence>
<evidence type="ECO:0000256" key="5">
    <source>
        <dbReference type="ARBA" id="ARBA00022741"/>
    </source>
</evidence>
<feature type="transmembrane region" description="Helical" evidence="10">
    <location>
        <begin position="142"/>
        <end position="166"/>
    </location>
</feature>
<evidence type="ECO:0000256" key="1">
    <source>
        <dbReference type="ARBA" id="ARBA00004651"/>
    </source>
</evidence>
<accession>A0A1H4IU61</accession>
<feature type="domain" description="ABC transmembrane type-1" evidence="12">
    <location>
        <begin position="24"/>
        <end position="316"/>
    </location>
</feature>
<dbReference type="SUPFAM" id="SSF52540">
    <property type="entry name" value="P-loop containing nucleoside triphosphate hydrolases"/>
    <property type="match status" value="1"/>
</dbReference>
<protein>
    <submittedName>
        <fullName evidence="13">ABC-type bacteriocin/lantibiotic exporter, contains an N-terminal double-glycine peptidase domain</fullName>
    </submittedName>
</protein>
<dbReference type="STRING" id="640635.SAMN04489806_0208"/>
<proteinExistence type="inferred from homology"/>
<evidence type="ECO:0000256" key="8">
    <source>
        <dbReference type="ARBA" id="ARBA00023136"/>
    </source>
</evidence>
<dbReference type="AlphaFoldDB" id="A0A1H4IU61"/>
<keyword evidence="5" id="KW-0547">Nucleotide-binding</keyword>
<evidence type="ECO:0000256" key="6">
    <source>
        <dbReference type="ARBA" id="ARBA00022840"/>
    </source>
</evidence>
<evidence type="ECO:0000256" key="10">
    <source>
        <dbReference type="SAM" id="Phobius"/>
    </source>
</evidence>
<feature type="domain" description="ABC transporter" evidence="11">
    <location>
        <begin position="353"/>
        <end position="588"/>
    </location>
</feature>
<evidence type="ECO:0000313" key="13">
    <source>
        <dbReference type="EMBL" id="SEB36838.1"/>
    </source>
</evidence>
<comment type="subcellular location">
    <subcellularLocation>
        <location evidence="1">Cell membrane</location>
        <topology evidence="1">Multi-pass membrane protein</topology>
    </subcellularLocation>
</comment>
<keyword evidence="3" id="KW-1003">Cell membrane</keyword>
<dbReference type="InterPro" id="IPR011527">
    <property type="entry name" value="ABC1_TM_dom"/>
</dbReference>